<evidence type="ECO:0000313" key="3">
    <source>
        <dbReference type="Proteomes" id="UP000546257"/>
    </source>
</evidence>
<sequence length="139" mass="14161">MFGTIEESGWVATISLSAIARLHARACSIQMRGGAPSRATGGTSLMPVAELLGILGVGGSIVTVVTAAFALYHGRSMLLVAARVGTWLRIAGVLSFLLVLAASGLVPGVDVSIKVGTLTDTLGSLWDAVQGLSITEVVL</sequence>
<proteinExistence type="predicted"/>
<feature type="transmembrane region" description="Helical" evidence="1">
    <location>
        <begin position="84"/>
        <end position="106"/>
    </location>
</feature>
<comment type="caution">
    <text evidence="2">The sequence shown here is derived from an EMBL/GenBank/DDBJ whole genome shotgun (WGS) entry which is preliminary data.</text>
</comment>
<name>A0A7J9SEB0_9EURY</name>
<evidence type="ECO:0000313" key="2">
    <source>
        <dbReference type="EMBL" id="MBB6645068.1"/>
    </source>
</evidence>
<dbReference type="AlphaFoldDB" id="A0A7J9SEB0"/>
<accession>A0A7J9SEB0</accession>
<keyword evidence="1" id="KW-0472">Membrane</keyword>
<dbReference type="RefSeq" id="WP_185191446.1">
    <property type="nucleotide sequence ID" value="NZ_JACKXD010000001.1"/>
</dbReference>
<organism evidence="2 3">
    <name type="scientific">Halobellus ruber</name>
    <dbReference type="NCBI Taxonomy" id="2761102"/>
    <lineage>
        <taxon>Archaea</taxon>
        <taxon>Methanobacteriati</taxon>
        <taxon>Methanobacteriota</taxon>
        <taxon>Stenosarchaea group</taxon>
        <taxon>Halobacteria</taxon>
        <taxon>Halobacteriales</taxon>
        <taxon>Haloferacaceae</taxon>
        <taxon>Halobellus</taxon>
    </lineage>
</organism>
<evidence type="ECO:0000256" key="1">
    <source>
        <dbReference type="SAM" id="Phobius"/>
    </source>
</evidence>
<gene>
    <name evidence="2" type="ORF">H5V44_01915</name>
</gene>
<keyword evidence="1" id="KW-1133">Transmembrane helix</keyword>
<dbReference type="EMBL" id="JACKXD010000001">
    <property type="protein sequence ID" value="MBB6645068.1"/>
    <property type="molecule type" value="Genomic_DNA"/>
</dbReference>
<feature type="transmembrane region" description="Helical" evidence="1">
    <location>
        <begin position="51"/>
        <end position="72"/>
    </location>
</feature>
<dbReference type="Proteomes" id="UP000546257">
    <property type="component" value="Unassembled WGS sequence"/>
</dbReference>
<reference evidence="2 3" key="1">
    <citation type="submission" date="2020-08" db="EMBL/GenBank/DDBJ databases">
        <authorList>
            <person name="Seo M.-J."/>
        </authorList>
    </citation>
    <scope>NUCLEOTIDE SEQUENCE [LARGE SCALE GENOMIC DNA]</scope>
    <source>
        <strain evidence="2 3">MBLA0160</strain>
    </source>
</reference>
<keyword evidence="1" id="KW-0812">Transmembrane</keyword>
<protein>
    <submittedName>
        <fullName evidence="2">Uncharacterized protein</fullName>
    </submittedName>
</protein>
<keyword evidence="3" id="KW-1185">Reference proteome</keyword>